<dbReference type="AlphaFoldDB" id="A0A7D9EQW2"/>
<dbReference type="EMBL" id="CACRXK020008621">
    <property type="protein sequence ID" value="CAB4015198.1"/>
    <property type="molecule type" value="Genomic_DNA"/>
</dbReference>
<protein>
    <submittedName>
        <fullName evidence="2">Uncharacterized protein</fullName>
    </submittedName>
</protein>
<dbReference type="Proteomes" id="UP001152795">
    <property type="component" value="Unassembled WGS sequence"/>
</dbReference>
<evidence type="ECO:0000313" key="2">
    <source>
        <dbReference type="EMBL" id="CAB4015198.1"/>
    </source>
</evidence>
<evidence type="ECO:0000313" key="3">
    <source>
        <dbReference type="Proteomes" id="UP001152795"/>
    </source>
</evidence>
<organism evidence="2 3">
    <name type="scientific">Paramuricea clavata</name>
    <name type="common">Red gorgonian</name>
    <name type="synonym">Violescent sea-whip</name>
    <dbReference type="NCBI Taxonomy" id="317549"/>
    <lineage>
        <taxon>Eukaryota</taxon>
        <taxon>Metazoa</taxon>
        <taxon>Cnidaria</taxon>
        <taxon>Anthozoa</taxon>
        <taxon>Octocorallia</taxon>
        <taxon>Malacalcyonacea</taxon>
        <taxon>Plexauridae</taxon>
        <taxon>Paramuricea</taxon>
    </lineage>
</organism>
<accession>A0A7D9EQW2</accession>
<proteinExistence type="predicted"/>
<feature type="non-terminal residue" evidence="2">
    <location>
        <position position="1"/>
    </location>
</feature>
<feature type="region of interest" description="Disordered" evidence="1">
    <location>
        <begin position="1"/>
        <end position="26"/>
    </location>
</feature>
<keyword evidence="3" id="KW-1185">Reference proteome</keyword>
<name>A0A7D9EQW2_PARCT</name>
<reference evidence="2" key="1">
    <citation type="submission" date="2020-04" db="EMBL/GenBank/DDBJ databases">
        <authorList>
            <person name="Alioto T."/>
            <person name="Alioto T."/>
            <person name="Gomez Garrido J."/>
        </authorList>
    </citation>
    <scope>NUCLEOTIDE SEQUENCE</scope>
    <source>
        <strain evidence="2">A484AB</strain>
    </source>
</reference>
<evidence type="ECO:0000256" key="1">
    <source>
        <dbReference type="SAM" id="MobiDB-lite"/>
    </source>
</evidence>
<comment type="caution">
    <text evidence="2">The sequence shown here is derived from an EMBL/GenBank/DDBJ whole genome shotgun (WGS) entry which is preliminary data.</text>
</comment>
<sequence>RRGSGPETCTSIVNSAPSSGKCPRMRRYSLPASKTSEKFPRIVRKMRNGSEGDIDISSEIPEDLGKNISFEYVFRLWNTRLPKKLANDLKRTMTHERKLRDLGYAL</sequence>
<feature type="compositionally biased region" description="Polar residues" evidence="1">
    <location>
        <begin position="7"/>
        <end position="18"/>
    </location>
</feature>
<gene>
    <name evidence="2" type="ORF">PACLA_8A062084</name>
</gene>